<evidence type="ECO:0000259" key="5">
    <source>
        <dbReference type="Pfam" id="PF02775"/>
    </source>
</evidence>
<feature type="domain" description="Thiamine pyrophosphate enzyme N-terminal TPP-binding" evidence="6">
    <location>
        <begin position="5"/>
        <end position="117"/>
    </location>
</feature>
<evidence type="ECO:0000313" key="10">
    <source>
        <dbReference type="Proteomes" id="UP001321249"/>
    </source>
</evidence>
<dbReference type="CDD" id="cd00568">
    <property type="entry name" value="TPP_enzymes"/>
    <property type="match status" value="1"/>
</dbReference>
<keyword evidence="9" id="KW-1185">Reference proteome</keyword>
<dbReference type="AlphaFoldDB" id="A0AAJ6CRG4"/>
<dbReference type="InterPro" id="IPR011766">
    <property type="entry name" value="TPP_enzyme_TPP-bd"/>
</dbReference>
<dbReference type="Pfam" id="PF02776">
    <property type="entry name" value="TPP_enzyme_N"/>
    <property type="match status" value="1"/>
</dbReference>
<dbReference type="Proteomes" id="UP001321249">
    <property type="component" value="Unassembled WGS sequence"/>
</dbReference>
<dbReference type="GO" id="GO:0000287">
    <property type="term" value="F:magnesium ion binding"/>
    <property type="evidence" value="ECO:0007669"/>
    <property type="project" value="InterPro"/>
</dbReference>
<dbReference type="GO" id="GO:0009097">
    <property type="term" value="P:isoleucine biosynthetic process"/>
    <property type="evidence" value="ECO:0007669"/>
    <property type="project" value="TreeGrafter"/>
</dbReference>
<feature type="domain" description="Thiamine pyrophosphate enzyme TPP-binding" evidence="5">
    <location>
        <begin position="411"/>
        <end position="556"/>
    </location>
</feature>
<proteinExistence type="inferred from homology"/>
<sequence>MTNRTGGEIVRDRLLAEKVPYLVGILGHGIVAMIDAFRTVQDQIKILQVRHEQSAVHIADGYYRVTGKPLAVFTSIGPGALNTAIGLGASYVDSTAALVISGETHTYMEGRGVLQEVERKRPADVPSALEPLVKASYRPRSQKALHDDLADAFKQMTTGRPGPTFVSLPMDVQAESDEVPDPVPTNSLEVQELSAEALKAVEEAANLLTSAERPVIVAGGGVTLANAEPALVELAERTGAAVVTTLQGKGCFPEDHPLYGWHLGTKGTSIGNALTTSADVILAVGTRFADQVASSFRANTTFATDATKLIQIDIDQRELGKNYELELAIQGDAKKSLSAINNELQEREYAFDYQSTIYYGEIQQLRGDWLDETAELRESEAVPPTVPRFYKELREILDRDAIVVTSSGHAQACVLEFPFYEPKTNLTSGGFSTMGWAYPAAMGAKLAAPDQQVVAVIGDGDFMMTMQEMATAMEYGINVVVVLLNNYGWYSIRDLQMAEFGEDRAIATDWDDKKSPDFVAIAKGFGLYSESVDKPDDIQAAVQRALEHDGPSLVEVKVARDFPNSGSTVVGWWDVPIPTYLEDRRAEYEQARNEIEPPPAST</sequence>
<dbReference type="Pfam" id="PF00205">
    <property type="entry name" value="TPP_enzyme_M"/>
    <property type="match status" value="1"/>
</dbReference>
<dbReference type="InterPro" id="IPR045229">
    <property type="entry name" value="TPP_enz"/>
</dbReference>
<evidence type="ECO:0000313" key="9">
    <source>
        <dbReference type="Proteomes" id="UP001219901"/>
    </source>
</evidence>
<protein>
    <submittedName>
        <fullName evidence="8">Thiamine pyrophosphate-binding protein</fullName>
    </submittedName>
</protein>
<dbReference type="GO" id="GO:0030976">
    <property type="term" value="F:thiamine pyrophosphate binding"/>
    <property type="evidence" value="ECO:0007669"/>
    <property type="project" value="InterPro"/>
</dbReference>
<evidence type="ECO:0000259" key="4">
    <source>
        <dbReference type="Pfam" id="PF00205"/>
    </source>
</evidence>
<reference evidence="8" key="2">
    <citation type="journal article" date="2023" name="Nat. Commun.">
        <title>Cultivation of marine bacteria of the SAR202 clade.</title>
        <authorList>
            <person name="Lim Y."/>
            <person name="Seo J.H."/>
            <person name="Giovannoni S.J."/>
            <person name="Kang I."/>
            <person name="Cho J.C."/>
        </authorList>
    </citation>
    <scope>NUCLEOTIDE SEQUENCE</scope>
    <source>
        <strain evidence="8">JH1073</strain>
    </source>
</reference>
<dbReference type="Gene3D" id="3.40.50.1220">
    <property type="entry name" value="TPP-binding domain"/>
    <property type="match status" value="1"/>
</dbReference>
<comment type="similarity">
    <text evidence="1 3">Belongs to the TPP enzyme family.</text>
</comment>
<dbReference type="Proteomes" id="UP001219901">
    <property type="component" value="Chromosome"/>
</dbReference>
<organism evidence="8 9">
    <name type="scientific">Candidatus Lucifugimonas marina</name>
    <dbReference type="NCBI Taxonomy" id="3038979"/>
    <lineage>
        <taxon>Bacteria</taxon>
        <taxon>Bacillati</taxon>
        <taxon>Chloroflexota</taxon>
        <taxon>Dehalococcoidia</taxon>
        <taxon>SAR202 cluster</taxon>
        <taxon>Candidatus Lucifugimonadales</taxon>
        <taxon>Candidatus Lucifugimonadaceae</taxon>
        <taxon>Candidatus Lucifugimonas</taxon>
    </lineage>
</organism>
<dbReference type="InterPro" id="IPR012000">
    <property type="entry name" value="Thiamin_PyroP_enz_cen_dom"/>
</dbReference>
<dbReference type="InterPro" id="IPR029061">
    <property type="entry name" value="THDP-binding"/>
</dbReference>
<dbReference type="PANTHER" id="PTHR18968:SF167">
    <property type="entry name" value="ACETOLACTATE SYNTHASE LARGE SUBUNIT ILVB2-RELATED"/>
    <property type="match status" value="1"/>
</dbReference>
<evidence type="ECO:0000313" key="8">
    <source>
        <dbReference type="EMBL" id="WFG38378.1"/>
    </source>
</evidence>
<dbReference type="PANTHER" id="PTHR18968">
    <property type="entry name" value="THIAMINE PYROPHOSPHATE ENZYMES"/>
    <property type="match status" value="1"/>
</dbReference>
<dbReference type="SUPFAM" id="SSF52467">
    <property type="entry name" value="DHS-like NAD/FAD-binding domain"/>
    <property type="match status" value="1"/>
</dbReference>
<evidence type="ECO:0000256" key="3">
    <source>
        <dbReference type="RuleBase" id="RU362132"/>
    </source>
</evidence>
<dbReference type="RefSeq" id="WP_342824848.1">
    <property type="nucleotide sequence ID" value="NZ_CP046146.1"/>
</dbReference>
<reference evidence="9 10" key="1">
    <citation type="submission" date="2019-11" db="EMBL/GenBank/DDBJ databases">
        <authorList>
            <person name="Cho J.-C."/>
        </authorList>
    </citation>
    <scope>NUCLEOTIDE SEQUENCE [LARGE SCALE GENOMIC DNA]</scope>
    <source>
        <strain evidence="8 9">JH1073</strain>
        <strain evidence="7 10">JH702</strain>
    </source>
</reference>
<accession>A0AAJ6CRG4</accession>
<dbReference type="InterPro" id="IPR012001">
    <property type="entry name" value="Thiamin_PyroP_enz_TPP-bd_dom"/>
</dbReference>
<reference evidence="9" key="3">
    <citation type="submission" date="2023-06" db="EMBL/GenBank/DDBJ databases">
        <title>Pangenomics reveal diversification of enzyme families and niche specialization in globally abundant SAR202 bacteria.</title>
        <authorList>
            <person name="Saw J.H.W."/>
        </authorList>
    </citation>
    <scope>NUCLEOTIDE SEQUENCE [LARGE SCALE GENOMIC DNA]</scope>
    <source>
        <strain evidence="9">JH1073</strain>
    </source>
</reference>
<dbReference type="SUPFAM" id="SSF52518">
    <property type="entry name" value="Thiamin diphosphate-binding fold (THDP-binding)"/>
    <property type="match status" value="2"/>
</dbReference>
<dbReference type="InterPro" id="IPR029035">
    <property type="entry name" value="DHS-like_NAD/FAD-binding_dom"/>
</dbReference>
<dbReference type="CDD" id="cd07035">
    <property type="entry name" value="TPP_PYR_POX_like"/>
    <property type="match status" value="1"/>
</dbReference>
<evidence type="ECO:0000313" key="7">
    <source>
        <dbReference type="EMBL" id="MDG0866961.1"/>
    </source>
</evidence>
<dbReference type="GO" id="GO:0005948">
    <property type="term" value="C:acetolactate synthase complex"/>
    <property type="evidence" value="ECO:0007669"/>
    <property type="project" value="TreeGrafter"/>
</dbReference>
<evidence type="ECO:0000259" key="6">
    <source>
        <dbReference type="Pfam" id="PF02776"/>
    </source>
</evidence>
<gene>
    <name evidence="7" type="ORF">GKO46_07735</name>
    <name evidence="8" type="ORF">GKO48_01740</name>
</gene>
<dbReference type="GO" id="GO:0009099">
    <property type="term" value="P:L-valine biosynthetic process"/>
    <property type="evidence" value="ECO:0007669"/>
    <property type="project" value="TreeGrafter"/>
</dbReference>
<dbReference type="GO" id="GO:0003984">
    <property type="term" value="F:acetolactate synthase activity"/>
    <property type="evidence" value="ECO:0007669"/>
    <property type="project" value="TreeGrafter"/>
</dbReference>
<dbReference type="Pfam" id="PF02775">
    <property type="entry name" value="TPP_enzyme_C"/>
    <property type="match status" value="1"/>
</dbReference>
<dbReference type="GO" id="GO:0050660">
    <property type="term" value="F:flavin adenine dinucleotide binding"/>
    <property type="evidence" value="ECO:0007669"/>
    <property type="project" value="TreeGrafter"/>
</dbReference>
<evidence type="ECO:0000256" key="1">
    <source>
        <dbReference type="ARBA" id="ARBA00007812"/>
    </source>
</evidence>
<keyword evidence="2 3" id="KW-0786">Thiamine pyrophosphate</keyword>
<dbReference type="EMBL" id="WMBE01000002">
    <property type="protein sequence ID" value="MDG0866961.1"/>
    <property type="molecule type" value="Genomic_DNA"/>
</dbReference>
<feature type="domain" description="Thiamine pyrophosphate enzyme central" evidence="4">
    <location>
        <begin position="201"/>
        <end position="340"/>
    </location>
</feature>
<dbReference type="Gene3D" id="3.40.50.970">
    <property type="match status" value="2"/>
</dbReference>
<dbReference type="EMBL" id="CP046147">
    <property type="protein sequence ID" value="WFG38378.1"/>
    <property type="molecule type" value="Genomic_DNA"/>
</dbReference>
<name>A0AAJ6CRG4_9CHLR</name>
<evidence type="ECO:0000256" key="2">
    <source>
        <dbReference type="ARBA" id="ARBA00023052"/>
    </source>
</evidence>